<sequence length="112" mass="13078">MTRCGQPILGGRDDIMQYTKMCLICQQDKVEKAKVVGLLKPLLVPTRPWKSVFMEFITHLPKLFFKHVVKLWGVPTSIVSDHNGRFIDTFWTELFTFFENKLEHILKLPSLD</sequence>
<dbReference type="GO" id="GO:0003964">
    <property type="term" value="F:RNA-directed DNA polymerase activity"/>
    <property type="evidence" value="ECO:0007669"/>
    <property type="project" value="UniProtKB-KW"/>
</dbReference>
<dbReference type="SUPFAM" id="SSF53098">
    <property type="entry name" value="Ribonuclease H-like"/>
    <property type="match status" value="1"/>
</dbReference>
<accession>A0A5A7T1A7</accession>
<dbReference type="PANTHER" id="PTHR35046">
    <property type="entry name" value="ZINC KNUCKLE (CCHC-TYPE) FAMILY PROTEIN"/>
    <property type="match status" value="1"/>
</dbReference>
<dbReference type="PANTHER" id="PTHR35046:SF18">
    <property type="entry name" value="RNA-DIRECTED DNA POLYMERASE"/>
    <property type="match status" value="1"/>
</dbReference>
<name>A0A5A7T1A7_CUCMM</name>
<dbReference type="Proteomes" id="UP000321393">
    <property type="component" value="Unassembled WGS sequence"/>
</dbReference>
<proteinExistence type="predicted"/>
<dbReference type="AlphaFoldDB" id="A0A5A7T1A7"/>
<dbReference type="STRING" id="1194695.A0A5A7T1A7"/>
<keyword evidence="1" id="KW-0808">Transferase</keyword>
<keyword evidence="1" id="KW-0695">RNA-directed DNA polymerase</keyword>
<evidence type="ECO:0000313" key="1">
    <source>
        <dbReference type="EMBL" id="KAA0036006.1"/>
    </source>
</evidence>
<dbReference type="EMBL" id="SSTE01019881">
    <property type="protein sequence ID" value="KAA0036006.1"/>
    <property type="molecule type" value="Genomic_DNA"/>
</dbReference>
<comment type="caution">
    <text evidence="1">The sequence shown here is derived from an EMBL/GenBank/DDBJ whole genome shotgun (WGS) entry which is preliminary data.</text>
</comment>
<dbReference type="InterPro" id="IPR012337">
    <property type="entry name" value="RNaseH-like_sf"/>
</dbReference>
<gene>
    <name evidence="1" type="ORF">E6C27_scaffold56G002230</name>
</gene>
<reference evidence="1 2" key="1">
    <citation type="submission" date="2019-08" db="EMBL/GenBank/DDBJ databases">
        <title>Draft genome sequences of two oriental melons (Cucumis melo L. var makuwa).</title>
        <authorList>
            <person name="Kwon S.-Y."/>
        </authorList>
    </citation>
    <scope>NUCLEOTIDE SEQUENCE [LARGE SCALE GENOMIC DNA]</scope>
    <source>
        <strain evidence="2">cv. SW 3</strain>
        <tissue evidence="1">Leaf</tissue>
    </source>
</reference>
<protein>
    <submittedName>
        <fullName evidence="1">Reverse transcriptase</fullName>
    </submittedName>
</protein>
<evidence type="ECO:0000313" key="2">
    <source>
        <dbReference type="Proteomes" id="UP000321393"/>
    </source>
</evidence>
<keyword evidence="1" id="KW-0548">Nucleotidyltransferase</keyword>
<organism evidence="1 2">
    <name type="scientific">Cucumis melo var. makuwa</name>
    <name type="common">Oriental melon</name>
    <dbReference type="NCBI Taxonomy" id="1194695"/>
    <lineage>
        <taxon>Eukaryota</taxon>
        <taxon>Viridiplantae</taxon>
        <taxon>Streptophyta</taxon>
        <taxon>Embryophyta</taxon>
        <taxon>Tracheophyta</taxon>
        <taxon>Spermatophyta</taxon>
        <taxon>Magnoliopsida</taxon>
        <taxon>eudicotyledons</taxon>
        <taxon>Gunneridae</taxon>
        <taxon>Pentapetalae</taxon>
        <taxon>rosids</taxon>
        <taxon>fabids</taxon>
        <taxon>Cucurbitales</taxon>
        <taxon>Cucurbitaceae</taxon>
        <taxon>Benincaseae</taxon>
        <taxon>Cucumis</taxon>
    </lineage>
</organism>
<dbReference type="OrthoDB" id="166633at2759"/>